<reference evidence="1 2" key="1">
    <citation type="journal article" date="2018" name="Environ. Microbiol.">
        <title>Novel energy conservation strategies and behaviour of Pelotomaculum schinkii driving syntrophic propionate catabolism.</title>
        <authorList>
            <person name="Hidalgo-Ahumada C.A.P."/>
            <person name="Nobu M.K."/>
            <person name="Narihiro T."/>
            <person name="Tamaki H."/>
            <person name="Liu W.T."/>
            <person name="Kamagata Y."/>
            <person name="Stams A.J.M."/>
            <person name="Imachi H."/>
            <person name="Sousa D.Z."/>
        </authorList>
    </citation>
    <scope>NUCLEOTIDE SEQUENCE [LARGE SCALE GENOMIC DNA]</scope>
    <source>
        <strain evidence="1 2">MGP</strain>
    </source>
</reference>
<evidence type="ECO:0008006" key="3">
    <source>
        <dbReference type="Google" id="ProtNLM"/>
    </source>
</evidence>
<dbReference type="EMBL" id="QFFZ01000001">
    <property type="protein sequence ID" value="TEB13727.1"/>
    <property type="molecule type" value="Genomic_DNA"/>
</dbReference>
<dbReference type="Proteomes" id="UP000297597">
    <property type="component" value="Unassembled WGS sequence"/>
</dbReference>
<dbReference type="SUPFAM" id="SSF46689">
    <property type="entry name" value="Homeodomain-like"/>
    <property type="match status" value="1"/>
</dbReference>
<dbReference type="RefSeq" id="WP_243119666.1">
    <property type="nucleotide sequence ID" value="NZ_QFFZ01000001.1"/>
</dbReference>
<dbReference type="InterPro" id="IPR036388">
    <property type="entry name" value="WH-like_DNA-bd_sf"/>
</dbReference>
<sequence>MKQRASEYTFPTTCEFGVKYQVPKNDYDFNDNKKEMVYRQILVDRAVKLGGNIVIKEDIMGGTPVIKNTRIPVFVILDYLAGGLTVNEIVEEFPHLTEEDISNALLFASAIADVEDK</sequence>
<gene>
    <name evidence="1" type="ORF">Pmgp_00133</name>
</gene>
<dbReference type="InterPro" id="IPR007367">
    <property type="entry name" value="DUF433"/>
</dbReference>
<comment type="caution">
    <text evidence="1">The sequence shown here is derived from an EMBL/GenBank/DDBJ whole genome shotgun (WGS) entry which is preliminary data.</text>
</comment>
<dbReference type="Pfam" id="PF04255">
    <property type="entry name" value="DUF433"/>
    <property type="match status" value="1"/>
</dbReference>
<keyword evidence="2" id="KW-1185">Reference proteome</keyword>
<organism evidence="1 2">
    <name type="scientific">Pelotomaculum propionicicum</name>
    <dbReference type="NCBI Taxonomy" id="258475"/>
    <lineage>
        <taxon>Bacteria</taxon>
        <taxon>Bacillati</taxon>
        <taxon>Bacillota</taxon>
        <taxon>Clostridia</taxon>
        <taxon>Eubacteriales</taxon>
        <taxon>Desulfotomaculaceae</taxon>
        <taxon>Pelotomaculum</taxon>
    </lineage>
</organism>
<dbReference type="PANTHER" id="PTHR34849">
    <property type="entry name" value="SSL5025 PROTEIN"/>
    <property type="match status" value="1"/>
</dbReference>
<dbReference type="Gene3D" id="1.10.10.10">
    <property type="entry name" value="Winged helix-like DNA-binding domain superfamily/Winged helix DNA-binding domain"/>
    <property type="match status" value="1"/>
</dbReference>
<protein>
    <recommendedName>
        <fullName evidence="3">DUF433 domain-containing protein</fullName>
    </recommendedName>
</protein>
<dbReference type="PANTHER" id="PTHR34849:SF3">
    <property type="entry name" value="SSR2962 PROTEIN"/>
    <property type="match status" value="1"/>
</dbReference>
<evidence type="ECO:0000313" key="2">
    <source>
        <dbReference type="Proteomes" id="UP000297597"/>
    </source>
</evidence>
<evidence type="ECO:0000313" key="1">
    <source>
        <dbReference type="EMBL" id="TEB13727.1"/>
    </source>
</evidence>
<name>A0A4Y7RZL5_9FIRM</name>
<dbReference type="InterPro" id="IPR009057">
    <property type="entry name" value="Homeodomain-like_sf"/>
</dbReference>
<proteinExistence type="predicted"/>
<dbReference type="AlphaFoldDB" id="A0A4Y7RZL5"/>
<accession>A0A4Y7RZL5</accession>